<protein>
    <recommendedName>
        <fullName evidence="3">Transmembrane protein 231</fullName>
    </recommendedName>
</protein>
<evidence type="ECO:0000256" key="4">
    <source>
        <dbReference type="ARBA" id="ARBA00022475"/>
    </source>
</evidence>
<keyword evidence="8 12" id="KW-0472">Membrane</keyword>
<evidence type="ECO:0000256" key="6">
    <source>
        <dbReference type="ARBA" id="ARBA00022989"/>
    </source>
</evidence>
<reference evidence="14" key="1">
    <citation type="submission" date="2025-08" db="UniProtKB">
        <authorList>
            <consortium name="RefSeq"/>
        </authorList>
    </citation>
    <scope>IDENTIFICATION</scope>
    <source>
        <tissue evidence="14">Muscle</tissue>
    </source>
</reference>
<dbReference type="PANTHER" id="PTHR14605">
    <property type="entry name" value="CHST5 PROTEIN"/>
    <property type="match status" value="1"/>
</dbReference>
<dbReference type="Pfam" id="PF10149">
    <property type="entry name" value="TM231"/>
    <property type="match status" value="1"/>
</dbReference>
<feature type="transmembrane region" description="Helical" evidence="12">
    <location>
        <begin position="277"/>
        <end position="296"/>
    </location>
</feature>
<keyword evidence="13" id="KW-1185">Reference proteome</keyword>
<keyword evidence="9" id="KW-0325">Glycoprotein</keyword>
<evidence type="ECO:0000256" key="1">
    <source>
        <dbReference type="ARBA" id="ARBA00004272"/>
    </source>
</evidence>
<gene>
    <name evidence="14" type="primary">LOC106462620</name>
</gene>
<dbReference type="PANTHER" id="PTHR14605:SF1">
    <property type="entry name" value="TRANSMEMBRANE PROTEIN 231"/>
    <property type="match status" value="1"/>
</dbReference>
<evidence type="ECO:0000256" key="5">
    <source>
        <dbReference type="ARBA" id="ARBA00022692"/>
    </source>
</evidence>
<evidence type="ECO:0000256" key="2">
    <source>
        <dbReference type="ARBA" id="ARBA00009082"/>
    </source>
</evidence>
<keyword evidence="4" id="KW-1003">Cell membrane</keyword>
<evidence type="ECO:0000256" key="11">
    <source>
        <dbReference type="ARBA" id="ARBA00024803"/>
    </source>
</evidence>
<evidence type="ECO:0000313" key="14">
    <source>
        <dbReference type="RefSeq" id="XP_022245643.1"/>
    </source>
</evidence>
<keyword evidence="5 12" id="KW-0812">Transmembrane</keyword>
<dbReference type="GeneID" id="106462620"/>
<evidence type="ECO:0000256" key="8">
    <source>
        <dbReference type="ARBA" id="ARBA00023136"/>
    </source>
</evidence>
<evidence type="ECO:0000256" key="7">
    <source>
        <dbReference type="ARBA" id="ARBA00023069"/>
    </source>
</evidence>
<proteinExistence type="inferred from homology"/>
<organism evidence="13 14">
    <name type="scientific">Limulus polyphemus</name>
    <name type="common">Atlantic horseshoe crab</name>
    <dbReference type="NCBI Taxonomy" id="6850"/>
    <lineage>
        <taxon>Eukaryota</taxon>
        <taxon>Metazoa</taxon>
        <taxon>Ecdysozoa</taxon>
        <taxon>Arthropoda</taxon>
        <taxon>Chelicerata</taxon>
        <taxon>Merostomata</taxon>
        <taxon>Xiphosura</taxon>
        <taxon>Limulidae</taxon>
        <taxon>Limulus</taxon>
    </lineage>
</organism>
<dbReference type="InterPro" id="IPR019306">
    <property type="entry name" value="TMEM231"/>
</dbReference>
<dbReference type="Proteomes" id="UP000694941">
    <property type="component" value="Unplaced"/>
</dbReference>
<comment type="similarity">
    <text evidence="2">Belongs to the TMEM231 family.</text>
</comment>
<keyword evidence="7" id="KW-0969">Cilium</keyword>
<evidence type="ECO:0000313" key="13">
    <source>
        <dbReference type="Proteomes" id="UP000694941"/>
    </source>
</evidence>
<sequence length="320" mass="37982">MVVYKVFSNCIVQTYKTSICSKVTLIYMVFLILTFVPPFLIAYRSQGFWKKTEVYQEQPDVHFKHQLIIILENKSHGETLVWSTFSQLNNVVQNNLRIPVIKTKEEDVNKDGRFDSLDLKVEMPLHDEEEVYSVKMLLFFDYELYVSMLFSLISNDEQTYSNLRMEGLGYFFYNSPLAGSQLFMIGELRLHQREPLSNKGRDERFNIPIIDTNDRNTEKYTIEKILNSYVRRNVTTYLGNEYVDWKTGRGAKKPFIISLNILYPEETIIYKTGFWQLLKWAWIQYAAMLLIFLYIIHQIKDFVFRNQLFSTIVDNPLKKH</sequence>
<feature type="transmembrane region" description="Helical" evidence="12">
    <location>
        <begin position="25"/>
        <end position="43"/>
    </location>
</feature>
<keyword evidence="6 12" id="KW-1133">Transmembrane helix</keyword>
<dbReference type="RefSeq" id="XP_022245643.1">
    <property type="nucleotide sequence ID" value="XM_022389935.1"/>
</dbReference>
<evidence type="ECO:0000256" key="10">
    <source>
        <dbReference type="ARBA" id="ARBA00023273"/>
    </source>
</evidence>
<keyword evidence="10" id="KW-0966">Cell projection</keyword>
<accession>A0ABM1SPT7</accession>
<evidence type="ECO:0000256" key="3">
    <source>
        <dbReference type="ARBA" id="ARBA00015087"/>
    </source>
</evidence>
<evidence type="ECO:0000256" key="9">
    <source>
        <dbReference type="ARBA" id="ARBA00023180"/>
    </source>
</evidence>
<comment type="function">
    <text evidence="11">Transmembrane component of the tectonic-like complex, a complex localized at the transition zone of primary cilia and acting as a barrier that prevents diffusion of transmembrane proteins between the cilia and plasma membranes. Required for ciliogenesis and sonic hedgehog/SHH signaling.</text>
</comment>
<name>A0ABM1SPT7_LIMPO</name>
<evidence type="ECO:0000256" key="12">
    <source>
        <dbReference type="SAM" id="Phobius"/>
    </source>
</evidence>
<comment type="subcellular location">
    <subcellularLocation>
        <location evidence="1">Cell projection</location>
        <location evidence="1">Cilium membrane</location>
        <topology evidence="1">Multi-pass membrane protein</topology>
    </subcellularLocation>
</comment>